<keyword evidence="6" id="KW-0812">Transmembrane</keyword>
<evidence type="ECO:0000256" key="9">
    <source>
        <dbReference type="ARBA" id="ARBA00023136"/>
    </source>
</evidence>
<feature type="compositionally biased region" description="Pro residues" evidence="11">
    <location>
        <begin position="106"/>
        <end position="128"/>
    </location>
</feature>
<feature type="domain" description="TonB C-terminal" evidence="12">
    <location>
        <begin position="178"/>
        <end position="269"/>
    </location>
</feature>
<evidence type="ECO:0000256" key="11">
    <source>
        <dbReference type="SAM" id="MobiDB-lite"/>
    </source>
</evidence>
<dbReference type="EMBL" id="AP024110">
    <property type="protein sequence ID" value="BCM24335.1"/>
    <property type="molecule type" value="Genomic_DNA"/>
</dbReference>
<evidence type="ECO:0000256" key="3">
    <source>
        <dbReference type="ARBA" id="ARBA00022448"/>
    </source>
</evidence>
<evidence type="ECO:0000313" key="13">
    <source>
        <dbReference type="EMBL" id="BCM24335.1"/>
    </source>
</evidence>
<keyword evidence="5 10" id="KW-0997">Cell inner membrane</keyword>
<evidence type="ECO:0000259" key="12">
    <source>
        <dbReference type="PROSITE" id="PS52015"/>
    </source>
</evidence>
<dbReference type="SUPFAM" id="SSF74653">
    <property type="entry name" value="TolA/TonB C-terminal domain"/>
    <property type="match status" value="1"/>
</dbReference>
<name>A0A8D5FYZ9_9PROT</name>
<reference evidence="13" key="1">
    <citation type="journal article" date="2021" name="Arch. Microbiol.">
        <title>Methyloradius palustris gen. nov., sp. nov., a methanol-oxidizing bacterium isolated from snow.</title>
        <authorList>
            <person name="Miyadera T."/>
            <person name="Kojima H."/>
            <person name="Fukui M."/>
        </authorList>
    </citation>
    <scope>NUCLEOTIDE SEQUENCE</scope>
    <source>
        <strain evidence="13">Zm11</strain>
    </source>
</reference>
<dbReference type="GO" id="GO:0031992">
    <property type="term" value="F:energy transducer activity"/>
    <property type="evidence" value="ECO:0007669"/>
    <property type="project" value="InterPro"/>
</dbReference>
<dbReference type="GO" id="GO:0055085">
    <property type="term" value="P:transmembrane transport"/>
    <property type="evidence" value="ECO:0007669"/>
    <property type="project" value="InterPro"/>
</dbReference>
<gene>
    <name evidence="13" type="ORF">ZMTM_05940</name>
</gene>
<feature type="compositionally biased region" description="Low complexity" evidence="11">
    <location>
        <begin position="152"/>
        <end position="164"/>
    </location>
</feature>
<dbReference type="GO" id="GO:0030288">
    <property type="term" value="C:outer membrane-bounded periplasmic space"/>
    <property type="evidence" value="ECO:0007669"/>
    <property type="project" value="InterPro"/>
</dbReference>
<dbReference type="InterPro" id="IPR003538">
    <property type="entry name" value="TonB"/>
</dbReference>
<evidence type="ECO:0000256" key="1">
    <source>
        <dbReference type="ARBA" id="ARBA00004383"/>
    </source>
</evidence>
<dbReference type="AlphaFoldDB" id="A0A8D5FYZ9"/>
<evidence type="ECO:0000256" key="10">
    <source>
        <dbReference type="RuleBase" id="RU362123"/>
    </source>
</evidence>
<dbReference type="Gene3D" id="3.30.1150.10">
    <property type="match status" value="1"/>
</dbReference>
<evidence type="ECO:0000256" key="7">
    <source>
        <dbReference type="ARBA" id="ARBA00022927"/>
    </source>
</evidence>
<evidence type="ECO:0000256" key="4">
    <source>
        <dbReference type="ARBA" id="ARBA00022475"/>
    </source>
</evidence>
<evidence type="ECO:0000256" key="5">
    <source>
        <dbReference type="ARBA" id="ARBA00022519"/>
    </source>
</evidence>
<dbReference type="GO" id="GO:0015891">
    <property type="term" value="P:siderophore transport"/>
    <property type="evidence" value="ECO:0007669"/>
    <property type="project" value="InterPro"/>
</dbReference>
<keyword evidence="14" id="KW-1185">Reference proteome</keyword>
<evidence type="ECO:0000256" key="2">
    <source>
        <dbReference type="ARBA" id="ARBA00006555"/>
    </source>
</evidence>
<dbReference type="PANTHER" id="PTHR33446:SF2">
    <property type="entry name" value="PROTEIN TONB"/>
    <property type="match status" value="1"/>
</dbReference>
<dbReference type="InterPro" id="IPR006260">
    <property type="entry name" value="TonB/TolA_C"/>
</dbReference>
<evidence type="ECO:0000256" key="6">
    <source>
        <dbReference type="ARBA" id="ARBA00022692"/>
    </source>
</evidence>
<feature type="region of interest" description="Disordered" evidence="11">
    <location>
        <begin position="105"/>
        <end position="184"/>
    </location>
</feature>
<dbReference type="InterPro" id="IPR037682">
    <property type="entry name" value="TonB_C"/>
</dbReference>
<dbReference type="NCBIfam" id="TIGR01352">
    <property type="entry name" value="tonB_Cterm"/>
    <property type="match status" value="1"/>
</dbReference>
<keyword evidence="9" id="KW-0472">Membrane</keyword>
<dbReference type="PANTHER" id="PTHR33446">
    <property type="entry name" value="PROTEIN TONB-RELATED"/>
    <property type="match status" value="1"/>
</dbReference>
<dbReference type="PROSITE" id="PS52015">
    <property type="entry name" value="TONB_CTD"/>
    <property type="match status" value="1"/>
</dbReference>
<evidence type="ECO:0000256" key="8">
    <source>
        <dbReference type="ARBA" id="ARBA00022989"/>
    </source>
</evidence>
<accession>A0A8D5FYZ9</accession>
<keyword evidence="10" id="KW-0735">Signal-anchor</keyword>
<dbReference type="KEGG" id="mpau:ZMTM_05940"/>
<dbReference type="Proteomes" id="UP000826722">
    <property type="component" value="Chromosome"/>
</dbReference>
<dbReference type="GO" id="GO:0098797">
    <property type="term" value="C:plasma membrane protein complex"/>
    <property type="evidence" value="ECO:0007669"/>
    <property type="project" value="TreeGrafter"/>
</dbReference>
<dbReference type="Pfam" id="PF03544">
    <property type="entry name" value="TonB_C"/>
    <property type="match status" value="1"/>
</dbReference>
<dbReference type="GO" id="GO:0015031">
    <property type="term" value="P:protein transport"/>
    <property type="evidence" value="ECO:0007669"/>
    <property type="project" value="UniProtKB-UniRule"/>
</dbReference>
<dbReference type="PRINTS" id="PR01374">
    <property type="entry name" value="TONBPROTEIN"/>
</dbReference>
<organism evidence="13 14">
    <name type="scientific">Methyloradius palustris</name>
    <dbReference type="NCBI Taxonomy" id="2778876"/>
    <lineage>
        <taxon>Bacteria</taxon>
        <taxon>Pseudomonadati</taxon>
        <taxon>Pseudomonadota</taxon>
        <taxon>Betaproteobacteria</taxon>
        <taxon>Nitrosomonadales</taxon>
        <taxon>Methylophilaceae</taxon>
        <taxon>Methyloradius</taxon>
    </lineage>
</organism>
<comment type="function">
    <text evidence="10">Interacts with outer membrane receptor proteins that carry out high-affinity binding and energy dependent uptake into the periplasmic space of specific substrates. It could act to transduce energy from the cytoplasmic membrane to specific energy-requiring processes in the outer membrane, resulting in the release into the periplasm of ligands bound by these outer membrane proteins.</text>
</comment>
<keyword evidence="3 10" id="KW-0813">Transport</keyword>
<comment type="subcellular location">
    <subcellularLocation>
        <location evidence="1 10">Cell inner membrane</location>
        <topology evidence="1 10">Single-pass membrane protein</topology>
        <orientation evidence="1 10">Periplasmic side</orientation>
    </subcellularLocation>
</comment>
<keyword evidence="7 10" id="KW-0653">Protein transport</keyword>
<keyword evidence="4 10" id="KW-1003">Cell membrane</keyword>
<sequence length="269" mass="29109">MSSALNSSIALPQADFVPVREALAKSLSSASERFDSFRFAQLLRTEEKPRSLTRKDYLILGLLVVAAHLAGVEGYLHSLATPSIIKPQKNEVEVLLIRPVVVPPQQIEPPKPIPPQPKIEPKPQPARPTPALRTAPAEQNIAPDDLTVPENTTAPKTTEPVAAVPTPPPTPKEEPVTEASGYAGYLNNPPPEYPAFAQRQGWEGKVILRVHVQANGKASSVEVKQTSGRKTLDDAALEVVKTWTFAPAKRGTTPVDGWATVPIEFKLAK</sequence>
<dbReference type="RefSeq" id="WP_225907072.1">
    <property type="nucleotide sequence ID" value="NZ_AP024110.1"/>
</dbReference>
<proteinExistence type="inferred from homology"/>
<keyword evidence="8" id="KW-1133">Transmembrane helix</keyword>
<evidence type="ECO:0000313" key="14">
    <source>
        <dbReference type="Proteomes" id="UP000826722"/>
    </source>
</evidence>
<dbReference type="InterPro" id="IPR051045">
    <property type="entry name" value="TonB-dependent_transducer"/>
</dbReference>
<comment type="similarity">
    <text evidence="2 10">Belongs to the TonB family.</text>
</comment>
<protein>
    <recommendedName>
        <fullName evidence="10">Protein TonB</fullName>
    </recommendedName>
</protein>